<protein>
    <submittedName>
        <fullName evidence="2">Uncharacterized protein</fullName>
    </submittedName>
</protein>
<sequence>MHNHRELANTAMLQYFARRFETSRIFPQILMQNNSIPNALLLWQKFTCCICRSICDLSKNILNVLTGNRTEEGESNTTPSSSLHENSYFQNLLLFKIPSNDFQTPSSVFQSTINIKDDLIAMLPNDGKVDSNREKLFVTSTEEANRPLIIKETLPAPINQSAIDRIFQESILQRPGFKHWTDKWDTTFSGSATTSVSSTTLDFDWDYYDSRNYLSTNQFNDKNTAITSATPMFESCGNSCGELSEYSDNFSGMKTETSWPMEYKELGKPEQEDKENYYDEVEDEHRTPIAFSRHSSLKKHLSTFMDTIPAKPFQKITSVKHETQDDIEPFAANSNLQNANVVKSKSELHIITNNRRNQKGEDSEKHHGHSKIIGPFKKLIFRSPNHNSLPTNPAMKESKNTGQSNIAVLSFLKFKKRPKNERTEFLLKSNKSMGAQTLQNNDEQLNSLVPMKKSRKDGFLKRRNFILKFSNKQKNMSTQTAHRSLKSQQKMMNNTVKNATNGLQFSYMRKKPKRKKLTNRFAYYIQKPEIGDAQGKNLVLELQRDIWTNIVNISREESFRKKNKLLPEVLTTPIQVESTVFNPSIEHRILVKKIRLKRPIRTRNAKLFYSIKPGEMPILEVS</sequence>
<dbReference type="Proteomes" id="UP000095285">
    <property type="component" value="Unassembled WGS sequence"/>
</dbReference>
<dbReference type="InParanoid" id="A0A1I7VQT4"/>
<keyword evidence="1" id="KW-1185">Reference proteome</keyword>
<gene>
    <name evidence="2" type="primary">LOAG_03742</name>
</gene>
<dbReference type="AlphaFoldDB" id="A0A1I7VQT4"/>
<reference evidence="2" key="2">
    <citation type="submission" date="2016-11" db="UniProtKB">
        <authorList>
            <consortium name="WormBaseParasite"/>
        </authorList>
    </citation>
    <scope>IDENTIFICATION</scope>
</reference>
<accession>A0A1I7VQT4</accession>
<reference evidence="1" key="1">
    <citation type="submission" date="2012-04" db="EMBL/GenBank/DDBJ databases">
        <title>The Genome Sequence of Loa loa.</title>
        <authorList>
            <consortium name="The Broad Institute Genome Sequencing Platform"/>
            <consortium name="Broad Institute Genome Sequencing Center for Infectious Disease"/>
            <person name="Nutman T.B."/>
            <person name="Fink D.L."/>
            <person name="Russ C."/>
            <person name="Young S."/>
            <person name="Zeng Q."/>
            <person name="Gargeya S."/>
            <person name="Alvarado L."/>
            <person name="Berlin A."/>
            <person name="Chapman S.B."/>
            <person name="Chen Z."/>
            <person name="Freedman E."/>
            <person name="Gellesch M."/>
            <person name="Goldberg J."/>
            <person name="Griggs A."/>
            <person name="Gujja S."/>
            <person name="Heilman E.R."/>
            <person name="Heiman D."/>
            <person name="Howarth C."/>
            <person name="Mehta T."/>
            <person name="Neiman D."/>
            <person name="Pearson M."/>
            <person name="Roberts A."/>
            <person name="Saif S."/>
            <person name="Shea T."/>
            <person name="Shenoy N."/>
            <person name="Sisk P."/>
            <person name="Stolte C."/>
            <person name="Sykes S."/>
            <person name="White J."/>
            <person name="Yandava C."/>
            <person name="Haas B."/>
            <person name="Henn M.R."/>
            <person name="Nusbaum C."/>
            <person name="Birren B."/>
        </authorList>
    </citation>
    <scope>NUCLEOTIDE SEQUENCE [LARGE SCALE GENOMIC DNA]</scope>
</reference>
<dbReference type="OrthoDB" id="5874808at2759"/>
<organism evidence="1 2">
    <name type="scientific">Loa loa</name>
    <name type="common">Eye worm</name>
    <name type="synonym">Filaria loa</name>
    <dbReference type="NCBI Taxonomy" id="7209"/>
    <lineage>
        <taxon>Eukaryota</taxon>
        <taxon>Metazoa</taxon>
        <taxon>Ecdysozoa</taxon>
        <taxon>Nematoda</taxon>
        <taxon>Chromadorea</taxon>
        <taxon>Rhabditida</taxon>
        <taxon>Spirurina</taxon>
        <taxon>Spiruromorpha</taxon>
        <taxon>Filarioidea</taxon>
        <taxon>Onchocercidae</taxon>
        <taxon>Loa</taxon>
    </lineage>
</organism>
<evidence type="ECO:0000313" key="1">
    <source>
        <dbReference type="Proteomes" id="UP000095285"/>
    </source>
</evidence>
<dbReference type="WBParaSite" id="EN70_5228">
    <property type="protein sequence ID" value="EN70_5228"/>
    <property type="gene ID" value="EN70_5228"/>
</dbReference>
<evidence type="ECO:0000313" key="2">
    <source>
        <dbReference type="WBParaSite" id="EN70_5228"/>
    </source>
</evidence>
<name>A0A1I7VQT4_LOALO</name>
<proteinExistence type="predicted"/>